<dbReference type="Proteomes" id="UP000634136">
    <property type="component" value="Unassembled WGS sequence"/>
</dbReference>
<evidence type="ECO:0000313" key="1">
    <source>
        <dbReference type="EMBL" id="KAF7839908.1"/>
    </source>
</evidence>
<gene>
    <name evidence="1" type="ORF">G2W53_008390</name>
</gene>
<proteinExistence type="predicted"/>
<comment type="caution">
    <text evidence="1">The sequence shown here is derived from an EMBL/GenBank/DDBJ whole genome shotgun (WGS) entry which is preliminary data.</text>
</comment>
<sequence length="60" mass="7446">MGDKRRNGHIMRKLCKQIRGSFEFEMHVEKGHHRDIRSFLEAYMSKMYERRDVRILHRDI</sequence>
<organism evidence="1 2">
    <name type="scientific">Senna tora</name>
    <dbReference type="NCBI Taxonomy" id="362788"/>
    <lineage>
        <taxon>Eukaryota</taxon>
        <taxon>Viridiplantae</taxon>
        <taxon>Streptophyta</taxon>
        <taxon>Embryophyta</taxon>
        <taxon>Tracheophyta</taxon>
        <taxon>Spermatophyta</taxon>
        <taxon>Magnoliopsida</taxon>
        <taxon>eudicotyledons</taxon>
        <taxon>Gunneridae</taxon>
        <taxon>Pentapetalae</taxon>
        <taxon>rosids</taxon>
        <taxon>fabids</taxon>
        <taxon>Fabales</taxon>
        <taxon>Fabaceae</taxon>
        <taxon>Caesalpinioideae</taxon>
        <taxon>Cassia clade</taxon>
        <taxon>Senna</taxon>
    </lineage>
</organism>
<protein>
    <submittedName>
        <fullName evidence="1">Uncharacterized protein</fullName>
    </submittedName>
</protein>
<dbReference type="EMBL" id="JAAIUW010000003">
    <property type="protein sequence ID" value="KAF7839908.1"/>
    <property type="molecule type" value="Genomic_DNA"/>
</dbReference>
<accession>A0A834XA30</accession>
<keyword evidence="2" id="KW-1185">Reference proteome</keyword>
<reference evidence="1" key="1">
    <citation type="submission" date="2020-09" db="EMBL/GenBank/DDBJ databases">
        <title>Genome-Enabled Discovery of Anthraquinone Biosynthesis in Senna tora.</title>
        <authorList>
            <person name="Kang S.-H."/>
            <person name="Pandey R.P."/>
            <person name="Lee C.-M."/>
            <person name="Sim J.-S."/>
            <person name="Jeong J.-T."/>
            <person name="Choi B.-S."/>
            <person name="Jung M."/>
            <person name="Ginzburg D."/>
            <person name="Zhao K."/>
            <person name="Won S.Y."/>
            <person name="Oh T.-J."/>
            <person name="Yu Y."/>
            <person name="Kim N.-H."/>
            <person name="Lee O.R."/>
            <person name="Lee T.-H."/>
            <person name="Bashyal P."/>
            <person name="Kim T.-S."/>
            <person name="Lee W.-H."/>
            <person name="Kawkins C."/>
            <person name="Kim C.-K."/>
            <person name="Kim J.S."/>
            <person name="Ahn B.O."/>
            <person name="Rhee S.Y."/>
            <person name="Sohng J.K."/>
        </authorList>
    </citation>
    <scope>NUCLEOTIDE SEQUENCE</scope>
    <source>
        <tissue evidence="1">Leaf</tissue>
    </source>
</reference>
<name>A0A834XA30_9FABA</name>
<dbReference type="AlphaFoldDB" id="A0A834XA30"/>
<evidence type="ECO:0000313" key="2">
    <source>
        <dbReference type="Proteomes" id="UP000634136"/>
    </source>
</evidence>